<feature type="coiled-coil region" evidence="1">
    <location>
        <begin position="321"/>
        <end position="409"/>
    </location>
</feature>
<feature type="compositionally biased region" description="Polar residues" evidence="2">
    <location>
        <begin position="38"/>
        <end position="53"/>
    </location>
</feature>
<evidence type="ECO:0000256" key="2">
    <source>
        <dbReference type="SAM" id="MobiDB-lite"/>
    </source>
</evidence>
<evidence type="ECO:0000313" key="3">
    <source>
        <dbReference type="EMBL" id="OQE41898.1"/>
    </source>
</evidence>
<protein>
    <submittedName>
        <fullName evidence="3">Uncharacterized protein</fullName>
    </submittedName>
</protein>
<evidence type="ECO:0000256" key="1">
    <source>
        <dbReference type="SAM" id="Coils"/>
    </source>
</evidence>
<feature type="coiled-coil region" evidence="1">
    <location>
        <begin position="106"/>
        <end position="167"/>
    </location>
</feature>
<dbReference type="EMBL" id="MDDG01000004">
    <property type="protein sequence ID" value="OQE41898.1"/>
    <property type="molecule type" value="Genomic_DNA"/>
</dbReference>
<feature type="compositionally biased region" description="Basic residues" evidence="2">
    <location>
        <begin position="1072"/>
        <end position="1083"/>
    </location>
</feature>
<feature type="compositionally biased region" description="Low complexity" evidence="2">
    <location>
        <begin position="1025"/>
        <end position="1048"/>
    </location>
</feature>
<feature type="compositionally biased region" description="Polar residues" evidence="2">
    <location>
        <begin position="1"/>
        <end position="10"/>
    </location>
</feature>
<reference evidence="4" key="1">
    <citation type="journal article" date="2017" name="Nat. Microbiol.">
        <title>Global analysis of biosynthetic gene clusters reveals vast potential of secondary metabolite production in Penicillium species.</title>
        <authorList>
            <person name="Nielsen J.C."/>
            <person name="Grijseels S."/>
            <person name="Prigent S."/>
            <person name="Ji B."/>
            <person name="Dainat J."/>
            <person name="Nielsen K.F."/>
            <person name="Frisvad J.C."/>
            <person name="Workman M."/>
            <person name="Nielsen J."/>
        </authorList>
    </citation>
    <scope>NUCLEOTIDE SEQUENCE [LARGE SCALE GENOMIC DNA]</scope>
    <source>
        <strain evidence="4">IBT 31321</strain>
    </source>
</reference>
<dbReference type="AlphaFoldDB" id="A0A1V6UU14"/>
<proteinExistence type="predicted"/>
<dbReference type="Proteomes" id="UP000191500">
    <property type="component" value="Unassembled WGS sequence"/>
</dbReference>
<organism evidence="3 4">
    <name type="scientific">Penicillium coprophilum</name>
    <dbReference type="NCBI Taxonomy" id="36646"/>
    <lineage>
        <taxon>Eukaryota</taxon>
        <taxon>Fungi</taxon>
        <taxon>Dikarya</taxon>
        <taxon>Ascomycota</taxon>
        <taxon>Pezizomycotina</taxon>
        <taxon>Eurotiomycetes</taxon>
        <taxon>Eurotiomycetidae</taxon>
        <taxon>Eurotiales</taxon>
        <taxon>Aspergillaceae</taxon>
        <taxon>Penicillium</taxon>
    </lineage>
</organism>
<feature type="region of interest" description="Disordered" evidence="2">
    <location>
        <begin position="642"/>
        <end position="666"/>
    </location>
</feature>
<gene>
    <name evidence="3" type="ORF">PENCOP_c004G04483</name>
</gene>
<feature type="compositionally biased region" description="Polar residues" evidence="2">
    <location>
        <begin position="655"/>
        <end position="666"/>
    </location>
</feature>
<feature type="compositionally biased region" description="Polar residues" evidence="2">
    <location>
        <begin position="955"/>
        <end position="988"/>
    </location>
</feature>
<feature type="region of interest" description="Disordered" evidence="2">
    <location>
        <begin position="1"/>
        <end position="99"/>
    </location>
</feature>
<feature type="region of interest" description="Disordered" evidence="2">
    <location>
        <begin position="921"/>
        <end position="1083"/>
    </location>
</feature>
<keyword evidence="4" id="KW-1185">Reference proteome</keyword>
<accession>A0A1V6UU14</accession>
<feature type="compositionally biased region" description="Polar residues" evidence="2">
    <location>
        <begin position="65"/>
        <end position="99"/>
    </location>
</feature>
<comment type="caution">
    <text evidence="3">The sequence shown here is derived from an EMBL/GenBank/DDBJ whole genome shotgun (WGS) entry which is preliminary data.</text>
</comment>
<dbReference type="STRING" id="36646.A0A1V6UU14"/>
<feature type="coiled-coil region" evidence="1">
    <location>
        <begin position="755"/>
        <end position="879"/>
    </location>
</feature>
<keyword evidence="1" id="KW-0175">Coiled coil</keyword>
<evidence type="ECO:0000313" key="4">
    <source>
        <dbReference type="Proteomes" id="UP000191500"/>
    </source>
</evidence>
<name>A0A1V6UU14_9EURO</name>
<feature type="compositionally biased region" description="Low complexity" evidence="2">
    <location>
        <begin position="642"/>
        <end position="654"/>
    </location>
</feature>
<sequence>MDVDSPTTNPVKRLSGRLFPSFVPPSTKAQDPRLAGTARQSIEHQSSNTQQVHPITPVKPAFVTRPSTNSLSQVPPLSIPNSAPGSKSAESQSAPNQHSASFISDLVNSLIKLNKGEEEKERLQKEIASINKNLQRAKQSQQFPSVIALFQQQLDAAKDELANHVNSIAQHRSLSKQAHDNFTLTFSQSKLQPQLENIPERVARLESTFEGMVQRPEPISGGENPTKENIETGFAQKGMRNPDIVKLEANLREVQHAINNPNGLSEVLEYLKKLGNTVAHQSRKIGQSTTQISQLGDEVKAVDEKLDDKVAAFKQMVDIVEEDLKLSNEQLETNISDASSKLKTTNDQVQIKLSSIERNLRSLDTRRHDFNDRASTQVTQIEIDLEAQRKETMEQITAQENLVASLQTQQQNIDNGGRVSLEGIPRPNGGVLARLTSLEKKIQGHADLLNVIKNLHEEVDVLRLSELNSFRQNQESSQATLEARHNATLQKVEDLATKSKETTRNQTELAANINQLRSSLLATLEPFQKQLQGALDGFENGLAPVAGLTQALKKCEEKVDTHARAIRSLEQRYSNITTGDLVDRMACAMQKMYPSVDQLSRQLMAHRTDIEARISALKTDAAAFKADTEMFKADTNQFKADTAKAQADAQNAQASTERSQATQMSPEQLQTLTQLPNLLQQVKDLSDKLVPIETLIQDHSVELQRNLELRSELQNKVIAQDDTIGGIAQKADERVEELETLTMSTERIGPLIAQVKDQISQIQEVRREVDRLTQAAESNATPSADLDNLQRRLEDLEDRKKLKDCEDRNKTDDAGFEELRKQLRDLEDRNATKDNVFTELQGQLRALKDQIHPVSLEQFNDLKENVNMYLKRLRAAEDTFKALGKEVMDSDAKEATNSETLDKPMEQRIDGHESAYLQSNGRALTPKPLATPKTVIPKGPSLDAYQPVQPYGKDQANNSTVSTQKSRHSATQGRQPSQTPSVPSNSHTLLYAGKPVEPRQVQNLKGKRRVLSVIDSDEERSTPESSPVVGSSLASSSSAPAHFSQGSSKNEKKKAKKRAEQAEETSKASSRPGKKRKRSKQDE</sequence>